<proteinExistence type="predicted"/>
<evidence type="ECO:0000313" key="3">
    <source>
        <dbReference type="Proteomes" id="UP000622890"/>
    </source>
</evidence>
<comment type="caution">
    <text evidence="2">The sequence shown here is derived from an EMBL/GenBank/DDBJ whole genome shotgun (WGS) entry which is preliminary data.</text>
</comment>
<dbReference type="RefSeq" id="WP_200596652.1">
    <property type="nucleotide sequence ID" value="NZ_JAEPBG010000015.1"/>
</dbReference>
<evidence type="ECO:0000313" key="2">
    <source>
        <dbReference type="EMBL" id="MBK4737924.1"/>
    </source>
</evidence>
<evidence type="ECO:0000256" key="1">
    <source>
        <dbReference type="SAM" id="MobiDB-lite"/>
    </source>
</evidence>
<accession>A0A934T2H1</accession>
<dbReference type="Proteomes" id="UP000622890">
    <property type="component" value="Unassembled WGS sequence"/>
</dbReference>
<protein>
    <submittedName>
        <fullName evidence="2">Uncharacterized protein</fullName>
    </submittedName>
</protein>
<feature type="region of interest" description="Disordered" evidence="1">
    <location>
        <begin position="117"/>
        <end position="137"/>
    </location>
</feature>
<keyword evidence="3" id="KW-1185">Reference proteome</keyword>
<reference evidence="2" key="1">
    <citation type="submission" date="2021-01" db="EMBL/GenBank/DDBJ databases">
        <title>Genome sequence of strain Noviherbaspirillum sp. DKR-6.</title>
        <authorList>
            <person name="Chaudhary D.K."/>
        </authorList>
    </citation>
    <scope>NUCLEOTIDE SEQUENCE</scope>
    <source>
        <strain evidence="2">DKR-6</strain>
    </source>
</reference>
<sequence>MVIWPQEVSSKDVEWRSACALMQVLALDPRRESLRGGRGWPVRRYFDSADDYLQRPMIYVDKQRVPAPYYQYSLRFNVSASVHGQIPVDDEQQLAEFRTVVNAALSGPLTVAERRQWENEEAQRTHTSQREPVEELGGEAVPTDRYSAMCFYDAVRASFETSRRSGVDHDDILNELVQLGTRRMPISASTFA</sequence>
<organism evidence="2 3">
    <name type="scientific">Noviherbaspirillum pedocola</name>
    <dbReference type="NCBI Taxonomy" id="2801341"/>
    <lineage>
        <taxon>Bacteria</taxon>
        <taxon>Pseudomonadati</taxon>
        <taxon>Pseudomonadota</taxon>
        <taxon>Betaproteobacteria</taxon>
        <taxon>Burkholderiales</taxon>
        <taxon>Oxalobacteraceae</taxon>
        <taxon>Noviherbaspirillum</taxon>
    </lineage>
</organism>
<dbReference type="EMBL" id="JAEPBG010000015">
    <property type="protein sequence ID" value="MBK4737924.1"/>
    <property type="molecule type" value="Genomic_DNA"/>
</dbReference>
<gene>
    <name evidence="2" type="ORF">JJB74_25160</name>
</gene>
<feature type="compositionally biased region" description="Basic and acidic residues" evidence="1">
    <location>
        <begin position="117"/>
        <end position="133"/>
    </location>
</feature>
<dbReference type="AlphaFoldDB" id="A0A934T2H1"/>
<name>A0A934T2H1_9BURK</name>